<dbReference type="InterPro" id="IPR036910">
    <property type="entry name" value="HMG_box_dom_sf"/>
</dbReference>
<reference evidence="7" key="1">
    <citation type="submission" date="2022-01" db="EMBL/GenBank/DDBJ databases">
        <authorList>
            <person name="King R."/>
        </authorList>
    </citation>
    <scope>NUCLEOTIDE SEQUENCE</scope>
</reference>
<proteinExistence type="predicted"/>
<dbReference type="InterPro" id="IPR009071">
    <property type="entry name" value="HMG_box_dom"/>
</dbReference>
<keyword evidence="2 4" id="KW-0238">DNA-binding</keyword>
<evidence type="ECO:0000256" key="3">
    <source>
        <dbReference type="ARBA" id="ARBA00023242"/>
    </source>
</evidence>
<evidence type="ECO:0000313" key="8">
    <source>
        <dbReference type="Proteomes" id="UP001153620"/>
    </source>
</evidence>
<dbReference type="GO" id="GO:0031490">
    <property type="term" value="F:chromatin DNA binding"/>
    <property type="evidence" value="ECO:0007669"/>
    <property type="project" value="TreeGrafter"/>
</dbReference>
<protein>
    <recommendedName>
        <fullName evidence="6">HMG box domain-containing protein</fullName>
    </recommendedName>
</protein>
<dbReference type="InterPro" id="IPR051365">
    <property type="entry name" value="TOX_HMG-box_domain"/>
</dbReference>
<reference evidence="7" key="2">
    <citation type="submission" date="2022-10" db="EMBL/GenBank/DDBJ databases">
        <authorList>
            <consortium name="ENA_rothamsted_submissions"/>
            <consortium name="culmorum"/>
            <person name="King R."/>
        </authorList>
    </citation>
    <scope>NUCLEOTIDE SEQUENCE</scope>
</reference>
<keyword evidence="8" id="KW-1185">Reference proteome</keyword>
<keyword evidence="3 4" id="KW-0539">Nucleus</keyword>
<feature type="compositionally biased region" description="Polar residues" evidence="5">
    <location>
        <begin position="214"/>
        <end position="225"/>
    </location>
</feature>
<dbReference type="EMBL" id="OU895878">
    <property type="protein sequence ID" value="CAH1719237.1"/>
    <property type="molecule type" value="Genomic_DNA"/>
</dbReference>
<comment type="subcellular location">
    <subcellularLocation>
        <location evidence="1">Nucleus</location>
    </subcellularLocation>
</comment>
<dbReference type="OrthoDB" id="63112at2759"/>
<dbReference type="PANTHER" id="PTHR45781">
    <property type="entry name" value="AGAP000281-PA"/>
    <property type="match status" value="1"/>
</dbReference>
<evidence type="ECO:0000256" key="4">
    <source>
        <dbReference type="PROSITE-ProRule" id="PRU00267"/>
    </source>
</evidence>
<gene>
    <name evidence="7" type="ORF">CHIRRI_LOCUS6565</name>
</gene>
<organism evidence="7 8">
    <name type="scientific">Chironomus riparius</name>
    <dbReference type="NCBI Taxonomy" id="315576"/>
    <lineage>
        <taxon>Eukaryota</taxon>
        <taxon>Metazoa</taxon>
        <taxon>Ecdysozoa</taxon>
        <taxon>Arthropoda</taxon>
        <taxon>Hexapoda</taxon>
        <taxon>Insecta</taxon>
        <taxon>Pterygota</taxon>
        <taxon>Neoptera</taxon>
        <taxon>Endopterygota</taxon>
        <taxon>Diptera</taxon>
        <taxon>Nematocera</taxon>
        <taxon>Chironomoidea</taxon>
        <taxon>Chironomidae</taxon>
        <taxon>Chironominae</taxon>
        <taxon>Chironomus</taxon>
    </lineage>
</organism>
<sequence>MIFKHSSYKLSKSDDQHLNASLSVQGQQQLQHQQQLQQFNSGQQQSITNQYHSATMSDHTFHTPSFGDEEFDIPVDIHHASQAPLNQYQMHGQISGMINNQQGYNQHQWTPQAAESHMMAPNQTFHNLQPPTNHSTFHHMTSPNQQMLIMQQPQQTHQQAPNHHQQQQQIQPQMSPQMSGGGNNYIGPSTPQTAPINSHENGSTSDDSDDNAVNDPNNALSLTQSKEPDIAKGATKKATKAPAKKKKKDPNEPQKPVSAYALFFRDTQAAIKGQNPNASFGEVSKIVASMWDVLAPEHKNVYKKKQEAAKKDYLKAIAAYRAGNLQQATEESSTVTGSQQQNLTVPQQQTIQNTQTVQNFPSQTMTQSYQQPQNYVNQQTVMNPNVMMNMPNQQTQQIIVSQQQQQQQINQPQNQYMNNQQIQQIASTQQNFQQQPLQMINNNANQMPPVQMQQQSQPQLQNCIRNGCTNRAIVSVDWEDEYCSNECVILHCRDVFGNWIHNNSNNQQQNFSAVK</sequence>
<dbReference type="Pfam" id="PF00505">
    <property type="entry name" value="HMG_box"/>
    <property type="match status" value="1"/>
</dbReference>
<evidence type="ECO:0000259" key="6">
    <source>
        <dbReference type="PROSITE" id="PS50118"/>
    </source>
</evidence>
<dbReference type="GO" id="GO:0006357">
    <property type="term" value="P:regulation of transcription by RNA polymerase II"/>
    <property type="evidence" value="ECO:0007669"/>
    <property type="project" value="TreeGrafter"/>
</dbReference>
<dbReference type="Proteomes" id="UP001153620">
    <property type="component" value="Chromosome 2"/>
</dbReference>
<dbReference type="SMART" id="SM00398">
    <property type="entry name" value="HMG"/>
    <property type="match status" value="1"/>
</dbReference>
<dbReference type="PROSITE" id="PS50118">
    <property type="entry name" value="HMG_BOX_2"/>
    <property type="match status" value="1"/>
</dbReference>
<dbReference type="AlphaFoldDB" id="A0A9P0NCZ1"/>
<dbReference type="CDD" id="cd21995">
    <property type="entry name" value="HMG-box_TOX-like"/>
    <property type="match status" value="1"/>
</dbReference>
<dbReference type="FunFam" id="1.10.30.10:FF:000005">
    <property type="entry name" value="TOX high mobility group box family member 3"/>
    <property type="match status" value="1"/>
</dbReference>
<feature type="DNA-binding region" description="HMG box" evidence="4">
    <location>
        <begin position="253"/>
        <end position="321"/>
    </location>
</feature>
<name>A0A9P0NCZ1_9DIPT</name>
<dbReference type="Gene3D" id="1.10.30.10">
    <property type="entry name" value="High mobility group box domain"/>
    <property type="match status" value="1"/>
</dbReference>
<feature type="domain" description="HMG box" evidence="6">
    <location>
        <begin position="253"/>
        <end position="321"/>
    </location>
</feature>
<evidence type="ECO:0000256" key="2">
    <source>
        <dbReference type="ARBA" id="ARBA00023125"/>
    </source>
</evidence>
<feature type="compositionally biased region" description="Basic residues" evidence="5">
    <location>
        <begin position="234"/>
        <end position="248"/>
    </location>
</feature>
<dbReference type="PRINTS" id="PR00886">
    <property type="entry name" value="HIGHMOBLTY12"/>
</dbReference>
<evidence type="ECO:0000256" key="5">
    <source>
        <dbReference type="SAM" id="MobiDB-lite"/>
    </source>
</evidence>
<evidence type="ECO:0000256" key="1">
    <source>
        <dbReference type="ARBA" id="ARBA00004123"/>
    </source>
</evidence>
<evidence type="ECO:0000313" key="7">
    <source>
        <dbReference type="EMBL" id="CAH1719237.1"/>
    </source>
</evidence>
<feature type="compositionally biased region" description="Polar residues" evidence="5">
    <location>
        <begin position="186"/>
        <end position="205"/>
    </location>
</feature>
<dbReference type="PANTHER" id="PTHR45781:SF1">
    <property type="entry name" value="HMG BOX DOMAIN-CONTAINING PROTEIN"/>
    <property type="match status" value="1"/>
</dbReference>
<feature type="compositionally biased region" description="Low complexity" evidence="5">
    <location>
        <begin position="151"/>
        <end position="178"/>
    </location>
</feature>
<dbReference type="SUPFAM" id="SSF47095">
    <property type="entry name" value="HMG-box"/>
    <property type="match status" value="1"/>
</dbReference>
<dbReference type="GO" id="GO:0005634">
    <property type="term" value="C:nucleus"/>
    <property type="evidence" value="ECO:0007669"/>
    <property type="project" value="UniProtKB-SubCell"/>
</dbReference>
<feature type="region of interest" description="Disordered" evidence="5">
    <location>
        <begin position="151"/>
        <end position="256"/>
    </location>
</feature>
<accession>A0A9P0NCZ1</accession>